<reference evidence="1 2" key="1">
    <citation type="journal article" date="2019" name="Commun. Biol.">
        <title>The bagworm genome reveals a unique fibroin gene that provides high tensile strength.</title>
        <authorList>
            <person name="Kono N."/>
            <person name="Nakamura H."/>
            <person name="Ohtoshi R."/>
            <person name="Tomita M."/>
            <person name="Numata K."/>
            <person name="Arakawa K."/>
        </authorList>
    </citation>
    <scope>NUCLEOTIDE SEQUENCE [LARGE SCALE GENOMIC DNA]</scope>
</reference>
<sequence length="144" mass="15940">MHLAYTAGAVRAVSRICVRPPPASAPFCVFYLGNDMGGERVRQLMTYGLKRYRTQFVRRAVTLHITIFHNQLIHSDGGVVESVASNPKVTGFIFMPRKAHNKAHFVDGVIFILITTAPDSQCASVEGLIQAPNEMKSKIGLFHK</sequence>
<comment type="caution">
    <text evidence="1">The sequence shown here is derived from an EMBL/GenBank/DDBJ whole genome shotgun (WGS) entry which is preliminary data.</text>
</comment>
<gene>
    <name evidence="1" type="ORF">EVAR_83412_1</name>
</gene>
<dbReference type="Proteomes" id="UP000299102">
    <property type="component" value="Unassembled WGS sequence"/>
</dbReference>
<dbReference type="AlphaFoldDB" id="A0A4C1TYG7"/>
<dbReference type="EMBL" id="BGZK01000104">
    <property type="protein sequence ID" value="GBP19099.1"/>
    <property type="molecule type" value="Genomic_DNA"/>
</dbReference>
<protein>
    <submittedName>
        <fullName evidence="1">Uncharacterized protein</fullName>
    </submittedName>
</protein>
<evidence type="ECO:0000313" key="1">
    <source>
        <dbReference type="EMBL" id="GBP19099.1"/>
    </source>
</evidence>
<keyword evidence="2" id="KW-1185">Reference proteome</keyword>
<accession>A0A4C1TYG7</accession>
<evidence type="ECO:0000313" key="2">
    <source>
        <dbReference type="Proteomes" id="UP000299102"/>
    </source>
</evidence>
<organism evidence="1 2">
    <name type="scientific">Eumeta variegata</name>
    <name type="common">Bagworm moth</name>
    <name type="synonym">Eumeta japonica</name>
    <dbReference type="NCBI Taxonomy" id="151549"/>
    <lineage>
        <taxon>Eukaryota</taxon>
        <taxon>Metazoa</taxon>
        <taxon>Ecdysozoa</taxon>
        <taxon>Arthropoda</taxon>
        <taxon>Hexapoda</taxon>
        <taxon>Insecta</taxon>
        <taxon>Pterygota</taxon>
        <taxon>Neoptera</taxon>
        <taxon>Endopterygota</taxon>
        <taxon>Lepidoptera</taxon>
        <taxon>Glossata</taxon>
        <taxon>Ditrysia</taxon>
        <taxon>Tineoidea</taxon>
        <taxon>Psychidae</taxon>
        <taxon>Oiketicinae</taxon>
        <taxon>Eumeta</taxon>
    </lineage>
</organism>
<proteinExistence type="predicted"/>
<name>A0A4C1TYG7_EUMVA</name>